<evidence type="ECO:0000256" key="4">
    <source>
        <dbReference type="SAM" id="MobiDB-lite"/>
    </source>
</evidence>
<gene>
    <name evidence="6" type="ORF">EJ913_29180</name>
</gene>
<dbReference type="SUPFAM" id="SSF46785">
    <property type="entry name" value="Winged helix' DNA-binding domain"/>
    <property type="match status" value="1"/>
</dbReference>
<dbReference type="InterPro" id="IPR036390">
    <property type="entry name" value="WH_DNA-bd_sf"/>
</dbReference>
<dbReference type="PROSITE" id="PS50956">
    <property type="entry name" value="HTH_ASNC_2"/>
    <property type="match status" value="1"/>
</dbReference>
<dbReference type="PRINTS" id="PR00033">
    <property type="entry name" value="HTHASNC"/>
</dbReference>
<comment type="caution">
    <text evidence="6">The sequence shown here is derived from an EMBL/GenBank/DDBJ whole genome shotgun (WGS) entry which is preliminary data.</text>
</comment>
<dbReference type="SUPFAM" id="SSF54909">
    <property type="entry name" value="Dimeric alpha+beta barrel"/>
    <property type="match status" value="1"/>
</dbReference>
<dbReference type="Pfam" id="PF13404">
    <property type="entry name" value="HTH_AsnC-type"/>
    <property type="match status" value="1"/>
</dbReference>
<keyword evidence="2" id="KW-0238">DNA-binding</keyword>
<sequence length="214" mass="23066">MSVSGNEQGFRLTEKDKQLLALLQKNAREPTSSLARKLGVSRTALQERIHRLESAGVIEGYSVRVNQSKLIYTVNCFTLAVCNNKTYSDVIAQMRMMDSVQAVYAISGDWDFVIHVATETLEKLNAELTRINMIKGVVRTTSCIVMETKFDRRLAFMGGTGANLLLEAGDEGASRGGDRLRPEPQPSSGAVGGARPSGTDAGAAIPSQGLDGDD</sequence>
<dbReference type="Gene3D" id="3.30.70.920">
    <property type="match status" value="1"/>
</dbReference>
<dbReference type="GO" id="GO:0006355">
    <property type="term" value="P:regulation of DNA-templated transcription"/>
    <property type="evidence" value="ECO:0007669"/>
    <property type="project" value="UniProtKB-ARBA"/>
</dbReference>
<dbReference type="OrthoDB" id="9809462at2"/>
<evidence type="ECO:0000259" key="5">
    <source>
        <dbReference type="PROSITE" id="PS50956"/>
    </source>
</evidence>
<dbReference type="PANTHER" id="PTHR30154:SF53">
    <property type="entry name" value="HTH-TYPE TRANSCRIPTIONAL REGULATOR LRPC"/>
    <property type="match status" value="1"/>
</dbReference>
<name>A0A433J076_9PROT</name>
<dbReference type="RefSeq" id="WP_127004602.1">
    <property type="nucleotide sequence ID" value="NZ_CP173193.1"/>
</dbReference>
<feature type="compositionally biased region" description="Basic and acidic residues" evidence="4">
    <location>
        <begin position="172"/>
        <end position="182"/>
    </location>
</feature>
<dbReference type="InterPro" id="IPR036388">
    <property type="entry name" value="WH-like_DNA-bd_sf"/>
</dbReference>
<keyword evidence="7" id="KW-1185">Reference proteome</keyword>
<proteinExistence type="predicted"/>
<dbReference type="GO" id="GO:0043565">
    <property type="term" value="F:sequence-specific DNA binding"/>
    <property type="evidence" value="ECO:0007669"/>
    <property type="project" value="InterPro"/>
</dbReference>
<accession>A0A433J076</accession>
<protein>
    <submittedName>
        <fullName evidence="6">Lrp/AsnC family transcriptional regulator</fullName>
    </submittedName>
</protein>
<dbReference type="Gene3D" id="1.10.10.10">
    <property type="entry name" value="Winged helix-like DNA-binding domain superfamily/Winged helix DNA-binding domain"/>
    <property type="match status" value="1"/>
</dbReference>
<dbReference type="GO" id="GO:0043200">
    <property type="term" value="P:response to amino acid"/>
    <property type="evidence" value="ECO:0007669"/>
    <property type="project" value="TreeGrafter"/>
</dbReference>
<evidence type="ECO:0000256" key="2">
    <source>
        <dbReference type="ARBA" id="ARBA00023125"/>
    </source>
</evidence>
<dbReference type="SMART" id="SM00344">
    <property type="entry name" value="HTH_ASNC"/>
    <property type="match status" value="1"/>
</dbReference>
<dbReference type="Pfam" id="PF01037">
    <property type="entry name" value="AsnC_trans_reg"/>
    <property type="match status" value="1"/>
</dbReference>
<evidence type="ECO:0000313" key="7">
    <source>
        <dbReference type="Proteomes" id="UP000280346"/>
    </source>
</evidence>
<evidence type="ECO:0000256" key="1">
    <source>
        <dbReference type="ARBA" id="ARBA00023015"/>
    </source>
</evidence>
<evidence type="ECO:0000313" key="6">
    <source>
        <dbReference type="EMBL" id="RUQ62024.1"/>
    </source>
</evidence>
<dbReference type="InterPro" id="IPR000485">
    <property type="entry name" value="AsnC-type_HTH_dom"/>
</dbReference>
<feature type="region of interest" description="Disordered" evidence="4">
    <location>
        <begin position="169"/>
        <end position="214"/>
    </location>
</feature>
<dbReference type="Proteomes" id="UP000280346">
    <property type="component" value="Unassembled WGS sequence"/>
</dbReference>
<organism evidence="6 7">
    <name type="scientific">Azospirillum doebereinerae</name>
    <dbReference type="NCBI Taxonomy" id="92933"/>
    <lineage>
        <taxon>Bacteria</taxon>
        <taxon>Pseudomonadati</taxon>
        <taxon>Pseudomonadota</taxon>
        <taxon>Alphaproteobacteria</taxon>
        <taxon>Rhodospirillales</taxon>
        <taxon>Azospirillaceae</taxon>
        <taxon>Azospirillum</taxon>
    </lineage>
</organism>
<dbReference type="GO" id="GO:0005829">
    <property type="term" value="C:cytosol"/>
    <property type="evidence" value="ECO:0007669"/>
    <property type="project" value="TreeGrafter"/>
</dbReference>
<dbReference type="InterPro" id="IPR019888">
    <property type="entry name" value="Tscrpt_reg_AsnC-like"/>
</dbReference>
<keyword evidence="3" id="KW-0804">Transcription</keyword>
<evidence type="ECO:0000256" key="3">
    <source>
        <dbReference type="ARBA" id="ARBA00023163"/>
    </source>
</evidence>
<dbReference type="CDD" id="cd00090">
    <property type="entry name" value="HTH_ARSR"/>
    <property type="match status" value="1"/>
</dbReference>
<dbReference type="PANTHER" id="PTHR30154">
    <property type="entry name" value="LEUCINE-RESPONSIVE REGULATORY PROTEIN"/>
    <property type="match status" value="1"/>
</dbReference>
<keyword evidence="1" id="KW-0805">Transcription regulation</keyword>
<dbReference type="EMBL" id="RZIJ01000041">
    <property type="protein sequence ID" value="RUQ62024.1"/>
    <property type="molecule type" value="Genomic_DNA"/>
</dbReference>
<dbReference type="InterPro" id="IPR019887">
    <property type="entry name" value="Tscrpt_reg_AsnC/Lrp_C"/>
</dbReference>
<dbReference type="InterPro" id="IPR011008">
    <property type="entry name" value="Dimeric_a/b-barrel"/>
</dbReference>
<feature type="domain" description="HTH asnC-type" evidence="5">
    <location>
        <begin position="12"/>
        <end position="73"/>
    </location>
</feature>
<reference evidence="6 7" key="1">
    <citation type="submission" date="2018-12" db="EMBL/GenBank/DDBJ databases">
        <authorList>
            <person name="Yang Y."/>
        </authorList>
    </citation>
    <scope>NUCLEOTIDE SEQUENCE [LARGE SCALE GENOMIC DNA]</scope>
    <source>
        <strain evidence="6 7">GSF71</strain>
    </source>
</reference>
<dbReference type="InterPro" id="IPR011991">
    <property type="entry name" value="ArsR-like_HTH"/>
</dbReference>
<dbReference type="AlphaFoldDB" id="A0A433J076"/>